<dbReference type="PANTHER" id="PTHR34227:SF1">
    <property type="entry name" value="DIMETHYL SULFOXIDE REDUCTASE CHAPERONE-RELATED"/>
    <property type="match status" value="1"/>
</dbReference>
<dbReference type="InterPro" id="IPR020945">
    <property type="entry name" value="DMSO/NO3_reduct_chaperone"/>
</dbReference>
<evidence type="ECO:0000313" key="3">
    <source>
        <dbReference type="Proteomes" id="UP000321201"/>
    </source>
</evidence>
<organism evidence="2 3">
    <name type="scientific">Pelomicrobium methylotrophicum</name>
    <dbReference type="NCBI Taxonomy" id="2602750"/>
    <lineage>
        <taxon>Bacteria</taxon>
        <taxon>Pseudomonadati</taxon>
        <taxon>Pseudomonadota</taxon>
        <taxon>Hydrogenophilia</taxon>
        <taxon>Hydrogenophilia incertae sedis</taxon>
        <taxon>Pelomicrobium</taxon>
    </lineage>
</organism>
<dbReference type="InterPro" id="IPR050289">
    <property type="entry name" value="TorD/DmsD_chaperones"/>
</dbReference>
<proteinExistence type="predicted"/>
<dbReference type="InterPro" id="IPR036411">
    <property type="entry name" value="TorD-like_sf"/>
</dbReference>
<keyword evidence="1" id="KW-0143">Chaperone</keyword>
<dbReference type="Proteomes" id="UP000321201">
    <property type="component" value="Unassembled WGS sequence"/>
</dbReference>
<gene>
    <name evidence="2" type="ORF">FR698_06845</name>
</gene>
<keyword evidence="3" id="KW-1185">Reference proteome</keyword>
<evidence type="ECO:0000313" key="2">
    <source>
        <dbReference type="EMBL" id="TXF12243.1"/>
    </source>
</evidence>
<dbReference type="SUPFAM" id="SSF89155">
    <property type="entry name" value="TorD-like"/>
    <property type="match status" value="1"/>
</dbReference>
<protein>
    <submittedName>
        <fullName evidence="2">Uncharacterized protein</fullName>
    </submittedName>
</protein>
<dbReference type="EMBL" id="VPFL01000007">
    <property type="protein sequence ID" value="TXF12243.1"/>
    <property type="molecule type" value="Genomic_DNA"/>
</dbReference>
<dbReference type="RefSeq" id="WP_147799442.1">
    <property type="nucleotide sequence ID" value="NZ_VPFL01000007.1"/>
</dbReference>
<evidence type="ECO:0000256" key="1">
    <source>
        <dbReference type="ARBA" id="ARBA00023186"/>
    </source>
</evidence>
<dbReference type="Gene3D" id="1.10.3480.10">
    <property type="entry name" value="TorD-like"/>
    <property type="match status" value="1"/>
</dbReference>
<comment type="caution">
    <text evidence="2">The sequence shown here is derived from an EMBL/GenBank/DDBJ whole genome shotgun (WGS) entry which is preliminary data.</text>
</comment>
<accession>A0A5C7EY80</accession>
<reference evidence="2 3" key="1">
    <citation type="submission" date="2019-08" db="EMBL/GenBank/DDBJ databases">
        <title>Pelomicrobium methylotrophicum gen. nov., sp. nov. a moderately thermophilic, facultatively anaerobic, lithoautotrophic and methylotrophic bacterium isolated from a terrestrial mud volcano.</title>
        <authorList>
            <person name="Slobodkina G.B."/>
            <person name="Merkel A.Y."/>
            <person name="Slobodkin A.I."/>
        </authorList>
    </citation>
    <scope>NUCLEOTIDE SEQUENCE [LARGE SCALE GENOMIC DNA]</scope>
    <source>
        <strain evidence="2 3">SM250</strain>
    </source>
</reference>
<name>A0A5C7EY80_9PROT</name>
<dbReference type="AlphaFoldDB" id="A0A5C7EY80"/>
<dbReference type="Pfam" id="PF02613">
    <property type="entry name" value="Nitrate_red_del"/>
    <property type="match status" value="1"/>
</dbReference>
<dbReference type="OrthoDB" id="9795302at2"/>
<dbReference type="PANTHER" id="PTHR34227">
    <property type="entry name" value="CHAPERONE PROTEIN YCDY"/>
    <property type="match status" value="1"/>
</dbReference>
<sequence length="246" mass="27099">MACRPFFGCEPEQLLRTAAAFRAVAQGFAYPGPGQQQVVVKALAALPTPWIRGARLPVGRLRRAWEEADGAALQAEYLRLFSGRGPVSLHETAYGDGRRIAGRTAELADIAGFYAAFGLELKQSDPDLPDHIACELEFYSLLLVKQAYAQTRGHKLKHSIALRAARRFLEQHLGRWVAPLERSIREAGASAPYRLLGAFLDALVQAEGRRLRARPVPFPGRLPFEAMQAETFACPMEPRDAHRAAG</sequence>
<dbReference type="InParanoid" id="A0A5C7EY80"/>